<gene>
    <name evidence="3" type="ORF">C7M84_002903</name>
</gene>
<comment type="caution">
    <text evidence="3">The sequence shown here is derived from an EMBL/GenBank/DDBJ whole genome shotgun (WGS) entry which is preliminary data.</text>
</comment>
<keyword evidence="2" id="KW-1133">Transmembrane helix</keyword>
<dbReference type="AlphaFoldDB" id="A0A423TPN2"/>
<keyword evidence="2" id="KW-0472">Membrane</keyword>
<feature type="transmembrane region" description="Helical" evidence="2">
    <location>
        <begin position="268"/>
        <end position="285"/>
    </location>
</feature>
<evidence type="ECO:0000313" key="3">
    <source>
        <dbReference type="EMBL" id="ROT78382.1"/>
    </source>
</evidence>
<feature type="compositionally biased region" description="Polar residues" evidence="1">
    <location>
        <begin position="212"/>
        <end position="233"/>
    </location>
</feature>
<reference evidence="3 4" key="1">
    <citation type="submission" date="2018-04" db="EMBL/GenBank/DDBJ databases">
        <authorList>
            <person name="Zhang X."/>
            <person name="Yuan J."/>
            <person name="Li F."/>
            <person name="Xiang J."/>
        </authorList>
    </citation>
    <scope>NUCLEOTIDE SEQUENCE [LARGE SCALE GENOMIC DNA]</scope>
    <source>
        <tissue evidence="3">Muscle</tissue>
    </source>
</reference>
<evidence type="ECO:0000256" key="1">
    <source>
        <dbReference type="SAM" id="MobiDB-lite"/>
    </source>
</evidence>
<protein>
    <submittedName>
        <fullName evidence="3">Uncharacterized protein</fullName>
    </submittedName>
</protein>
<proteinExistence type="predicted"/>
<dbReference type="PRINTS" id="PR01217">
    <property type="entry name" value="PRICHEXTENSN"/>
</dbReference>
<feature type="transmembrane region" description="Helical" evidence="2">
    <location>
        <begin position="243"/>
        <end position="262"/>
    </location>
</feature>
<name>A0A423TPN2_PENVA</name>
<evidence type="ECO:0000313" key="4">
    <source>
        <dbReference type="Proteomes" id="UP000283509"/>
    </source>
</evidence>
<keyword evidence="2" id="KW-0812">Transmembrane</keyword>
<dbReference type="EMBL" id="QCYY01001389">
    <property type="protein sequence ID" value="ROT78382.1"/>
    <property type="molecule type" value="Genomic_DNA"/>
</dbReference>
<keyword evidence="4" id="KW-1185">Reference proteome</keyword>
<sequence>MKPFPKRAHPSTQTLDAPSPPLLLPRLTFLLLLFSLLPSSPPPHFLLLFLVLPFQSPTPSVTLFRPPLPFPFSSTSSFSPFPSSILPSPSPILPSPSFLLLHFSPVIIVLPLHLHHFSPILPSSPSPLTHPPIPLPPSSILPPPLHPLPSPSSPLPLPLPIPPPPSPPLPPSSFSLSIPLPSSNPPSPSPSSLSPLPLPIPPSPPIPPNISNQTAEPHSFNLNSSDQHCPTNINTRKPSALRFSTDSLPLLLFVSIVFLPLFWFSPSYPFYSLALSVIVFLPLFVSPHPLLIFPLLVLLSSSWAGGVPLPCLALRWGSLGSEANPAFSFYLPPLPCLACITVILIPSLPRFGSSHFVLSLVSQNQYSASASFISARVQSRAASCTSCHLHEPGGESMSSPEGPATSHV</sequence>
<dbReference type="Proteomes" id="UP000283509">
    <property type="component" value="Unassembled WGS sequence"/>
</dbReference>
<feature type="transmembrane region" description="Helical" evidence="2">
    <location>
        <begin position="329"/>
        <end position="348"/>
    </location>
</feature>
<feature type="transmembrane region" description="Helical" evidence="2">
    <location>
        <begin position="292"/>
        <end position="317"/>
    </location>
</feature>
<organism evidence="3 4">
    <name type="scientific">Penaeus vannamei</name>
    <name type="common">Whiteleg shrimp</name>
    <name type="synonym">Litopenaeus vannamei</name>
    <dbReference type="NCBI Taxonomy" id="6689"/>
    <lineage>
        <taxon>Eukaryota</taxon>
        <taxon>Metazoa</taxon>
        <taxon>Ecdysozoa</taxon>
        <taxon>Arthropoda</taxon>
        <taxon>Crustacea</taxon>
        <taxon>Multicrustacea</taxon>
        <taxon>Malacostraca</taxon>
        <taxon>Eumalacostraca</taxon>
        <taxon>Eucarida</taxon>
        <taxon>Decapoda</taxon>
        <taxon>Dendrobranchiata</taxon>
        <taxon>Penaeoidea</taxon>
        <taxon>Penaeidae</taxon>
        <taxon>Penaeus</taxon>
    </lineage>
</organism>
<reference evidence="3 4" key="2">
    <citation type="submission" date="2019-01" db="EMBL/GenBank/DDBJ databases">
        <title>The decoding of complex shrimp genome reveals the adaptation for benthos swimmer, frequently molting mechanism and breeding impact on genome.</title>
        <authorList>
            <person name="Sun Y."/>
            <person name="Gao Y."/>
            <person name="Yu Y."/>
        </authorList>
    </citation>
    <scope>NUCLEOTIDE SEQUENCE [LARGE SCALE GENOMIC DNA]</scope>
    <source>
        <tissue evidence="3">Muscle</tissue>
    </source>
</reference>
<accession>A0A423TPN2</accession>
<feature type="region of interest" description="Disordered" evidence="1">
    <location>
        <begin position="205"/>
        <end position="233"/>
    </location>
</feature>
<evidence type="ECO:0000256" key="2">
    <source>
        <dbReference type="SAM" id="Phobius"/>
    </source>
</evidence>